<keyword evidence="7" id="KW-1185">Reference proteome</keyword>
<dbReference type="EMBL" id="CAIIXF020000006">
    <property type="protein sequence ID" value="CAH1786543.1"/>
    <property type="molecule type" value="Genomic_DNA"/>
</dbReference>
<feature type="signal peptide" evidence="5">
    <location>
        <begin position="1"/>
        <end position="26"/>
    </location>
</feature>
<dbReference type="Proteomes" id="UP000749559">
    <property type="component" value="Unassembled WGS sequence"/>
</dbReference>
<dbReference type="PANTHER" id="PTHR37456">
    <property type="entry name" value="SI:CH211-266K2.1"/>
    <property type="match status" value="1"/>
</dbReference>
<feature type="chain" id="PRO_5035827135" description="Ricin B lectin domain-containing protein" evidence="5">
    <location>
        <begin position="27"/>
        <end position="2420"/>
    </location>
</feature>
<feature type="transmembrane region" description="Helical" evidence="4">
    <location>
        <begin position="602"/>
        <end position="620"/>
    </location>
</feature>
<evidence type="ECO:0000313" key="7">
    <source>
        <dbReference type="Proteomes" id="UP000749559"/>
    </source>
</evidence>
<gene>
    <name evidence="6" type="ORF">OFUS_LOCUS12424</name>
</gene>
<feature type="region of interest" description="Disordered" evidence="3">
    <location>
        <begin position="2229"/>
        <end position="2420"/>
    </location>
</feature>
<evidence type="ECO:0000313" key="6">
    <source>
        <dbReference type="EMBL" id="CAH1786543.1"/>
    </source>
</evidence>
<proteinExistence type="predicted"/>
<evidence type="ECO:0000256" key="2">
    <source>
        <dbReference type="SAM" id="Coils"/>
    </source>
</evidence>
<keyword evidence="4" id="KW-0472">Membrane</keyword>
<organism evidence="6 7">
    <name type="scientific">Owenia fusiformis</name>
    <name type="common">Polychaete worm</name>
    <dbReference type="NCBI Taxonomy" id="6347"/>
    <lineage>
        <taxon>Eukaryota</taxon>
        <taxon>Metazoa</taxon>
        <taxon>Spiralia</taxon>
        <taxon>Lophotrochozoa</taxon>
        <taxon>Annelida</taxon>
        <taxon>Polychaeta</taxon>
        <taxon>Sedentaria</taxon>
        <taxon>Canalipalpata</taxon>
        <taxon>Sabellida</taxon>
        <taxon>Oweniida</taxon>
        <taxon>Oweniidae</taxon>
        <taxon>Owenia</taxon>
    </lineage>
</organism>
<keyword evidence="5" id="KW-0732">Signal</keyword>
<dbReference type="InterPro" id="IPR050938">
    <property type="entry name" value="Collagen_Structural_Proteins"/>
</dbReference>
<name>A0A8S4NXH4_OWEFU</name>
<evidence type="ECO:0000256" key="3">
    <source>
        <dbReference type="SAM" id="MobiDB-lite"/>
    </source>
</evidence>
<evidence type="ECO:0000256" key="1">
    <source>
        <dbReference type="ARBA" id="ARBA00022737"/>
    </source>
</evidence>
<feature type="transmembrane region" description="Helical" evidence="4">
    <location>
        <begin position="566"/>
        <end position="590"/>
    </location>
</feature>
<dbReference type="InterPro" id="IPR008160">
    <property type="entry name" value="Collagen"/>
</dbReference>
<evidence type="ECO:0000256" key="4">
    <source>
        <dbReference type="SAM" id="Phobius"/>
    </source>
</evidence>
<feature type="compositionally biased region" description="Basic and acidic residues" evidence="3">
    <location>
        <begin position="2388"/>
        <end position="2420"/>
    </location>
</feature>
<keyword evidence="4" id="KW-1133">Transmembrane helix</keyword>
<reference evidence="6" key="1">
    <citation type="submission" date="2022-03" db="EMBL/GenBank/DDBJ databases">
        <authorList>
            <person name="Martin C."/>
        </authorList>
    </citation>
    <scope>NUCLEOTIDE SEQUENCE</scope>
</reference>
<feature type="compositionally biased region" description="Basic and acidic residues" evidence="3">
    <location>
        <begin position="2334"/>
        <end position="2346"/>
    </location>
</feature>
<sequence>MARSQQRFAVFWSVFVLLQQFDVILALNIINMRKQQRHNVEDDTKTNQESSVFRNKKNKLKMVDTMVKNDPVIAIGSRTIEKDTIVHLVPQLAEKNHPFSENLINMDLKNSTKPTQKNRDRRAIGDEASVIHAIRNTARKMQEQDSNVTEKVMTWIHSCHSGEESRIKTFWKEQEMIYPMYLIFSSVSYYLLDCNETMEKRVEELVQLIDYDEIVSFLQDLSSEDLTFIHQAGKSNDTFEATDDVVDPEGPENAQEMAAVEIVTTNFERVQEMNNVINQLNNHDDMAQFSRAGLDEYLDDIIMEYDTVSDMLIQQGSHENSRKKRRVFTNELPKVFPEYQDSILDVKKRKLHKHPTFIDPETTHRNAKIKVARTYKEKEHAYDRTQHDLMKRNRRSTGLDREDLSFFTIQDRQSCRVLTPDDSRTGMISIILADVDYNNITDQLWYQYGNSIVHATRDLFLTSEQNSHIILDFKRLEANQQWSLQDNILTAVDDNIELVPDDIGDNVVVKSRNDSNRNGNWSFTHMKKEELTSCSEGKRNYFVIQHEERHCFTLCASDEHKPSPSLISVLPIIISSIVAIAGITMSSISLKMIESKRLARSVFVVGIFLSLFIGVGILLLPSMDNTMDTTPTDTIDLVLKHYDHENPDYCSWYEEGNYFINVGIQNVTILKELDMNRGILDKDNFYEENALTWVFDGAEILHLGVIMADYNKGMENNWNRNVTNETDPWKKIKIDSPTFFEDITCLYVLASSASAQTMAPKCEEFPWLFTNDLSYNQLWYYGENNKMTNLVPGSSVQNLSENGMRPIELTDVQIKCRSELFFIQNKDLPCKVLTFESDDFNGPAKITFSTFNVDKLADQLWLLRDGNLIHYRSGGQLTVLEGSTSVTLTEFGDEWTRHDNQTIVSPSRKCQLRVSIGSDNSTKKPRVECNDSELSSALWEMVPFDSDYLSKLVCTYFIQNQLVPCESLTLDKSKMEVRMSPVLVDTLESQLWYTLNDTIYHLETGLTLGIRQDGTTKNKLDVIDLESENRSTLTWKYVNSSLMNKETGGYLTVDTNTGSVHLKQPEGGKSEDWVFLESQSALNKPEQLSCTSSNTKEYFFIKLSSRPCDLLTAGQKLESPTFVPFDEERSTLQLWYWDFGHLINLETGLSLQINTKDEQRGSHFDVILDDTFAYRRSQLFSRKYESILALDSACTLGSEPLDTTSKLVCSNQLTTENSKWQFLAHEQALDDIAELVCVYFIRNNHKYCEFLTGYDEGQSLKARPLLHELVDGQLFFWKENNLVHLKTGLRLTTSGNTVTLQESDDTSGQMLELIDDRLVSNVGDTSNYLSVDIHQDGIVKAMSKYREASRNTQGSWSLFEMKKVFNDLTVTHCPFHTHPRPKRFFIKHSSKPCLVLATSEIGQPPVFKVFDKDNIQKQLWTFENQHIINEESGLALMLDNERIRSNRVAIMWHVYEYSRLQKWSGLANGNFSIDDFGTSYYLSPFDEAEVPTVIGSTNRPTVQGQWQVIEMDDDFNFHDKITCHFFLKNPLIPCELLTGINGRVVVRPVQEALVTHQLWSLDGKRIRNVGSGLYLTGYGKNVYLTDRKYHYLQNWRYSSRQLIHEYSKTVVSIETGTGDITLNRLLSSYDPDVTARQQWIKVDKQVGVQNPEQLECQTRENGELYVIRSEHGDCPVLTDIGNYAGVRTVESPSEANIWIRQGYHIVNAKSKRALSVKYGRHMVYMENMVSHHQTRQHWTWGNNKILSGLEHSSNMVRYLTYSSNYIQVANFKGTDEQKWAWNTLEAVQEDEKLLRCSRCYNKGEETAAEVIGYIPIFGWLYNLFRSVTYAIKDCPKVALGAFRDFALDIIIDIAVALSMGAVSAIAYGVKTAVKVGLKAGIKAGLKAGVKAGFKAAKSMIKLSIKAAKSGFKSLLKNGLTKTLKLKLNMVMSTTKMTLKTGVKALKKAPALLKSITQRALRGSKKALSKTVSRLKSAMKKTKWSKSNLKAMPSILQNKLKHLPKKIKLRFQNFGHSIMKSLKRVGNKISKKAENAINKADDIKRTKKTIRCRRSPKLLCKPQHTPFRIPDTLQLRKPNEQVKKYLNDLKDNLPKGQNDNFNQRAALGLTTKNGKDFVEFRVVLVLMATSMNCQLTTKKYSTFQSLTPVCDDIIAHMQETIKMKARETDQLKAIMHREHQELAKLKELIQRENQEINELKENAYRENQNTVELNKIVMELSTNFTRLQSQRTAGAKGDQGAAGPKGDQGVTGPKGDQGVTGPKGDQGVTGPKGDQGVTGLKGDQGVTGPKGDQGVTGPKGDQGVTGAKGDSGSHGSKGDRGSQGPKGARGSNGSKGDRGSEGPKGDRGSQGPKGDRGSQGPKGARGSNGSKGDRGSQGPKGARGNNGSKGDRGSEGPKGDRGSKGPEGDHETIGETGEKYE</sequence>
<keyword evidence="1" id="KW-0677">Repeat</keyword>
<dbReference type="PANTHER" id="PTHR37456:SF3">
    <property type="entry name" value="COLLAGEN ALPHA-1(XXV) CHAIN"/>
    <property type="match status" value="1"/>
</dbReference>
<feature type="coiled-coil region" evidence="2">
    <location>
        <begin position="2174"/>
        <end position="2208"/>
    </location>
</feature>
<dbReference type="Pfam" id="PF01391">
    <property type="entry name" value="Collagen"/>
    <property type="match status" value="2"/>
</dbReference>
<evidence type="ECO:0000256" key="5">
    <source>
        <dbReference type="SAM" id="SignalP"/>
    </source>
</evidence>
<protein>
    <recommendedName>
        <fullName evidence="8">Ricin B lectin domain-containing protein</fullName>
    </recommendedName>
</protein>
<dbReference type="OrthoDB" id="6162320at2759"/>
<keyword evidence="2" id="KW-0175">Coiled coil</keyword>
<keyword evidence="4" id="KW-0812">Transmembrane</keyword>
<evidence type="ECO:0008006" key="8">
    <source>
        <dbReference type="Google" id="ProtNLM"/>
    </source>
</evidence>
<accession>A0A8S4NXH4</accession>
<comment type="caution">
    <text evidence="6">The sequence shown here is derived from an EMBL/GenBank/DDBJ whole genome shotgun (WGS) entry which is preliminary data.</text>
</comment>